<sequence>MASLSPSLLRRSPSPSDNVGGKTLPPSPSSSSDEKAAQALEALMWPHDLDSTVSESSLGYLRGRYGIPEEFALIAPEPGQRAYDPISKGFALTLDALEMALNSWRYLVAFLGECHYANITSTRTLFLSCFRLSKGSGGYYLSAQPSFRVSGAPSSNKGWKGRFFYVCRSEGWSFGLQWATRVVDNTASALNDEEHRDFRRLKEILLAFRAIGQMTEGWLVEAGLSRRLEKKSNAPASQPEGGVSAHVDRDQRRGFGRGEAGPSREVAGKAPREPSIRDLCRLPAGAVGELSEGQSSDPQLARWAGLTRGDWVWADGESAASFAKGGLHPDMAQELYVMPSDVLLGKVAKSLLWGHHYATTLMDRVRDAGQALNVLIDRNTELCKQIEEVRTGAGPEVVAAAEQRASDLEAEAAGLKSEIKVVEQRASDLEAKATRLKAEVKTAEEQNKELQVFLRTTRTEARLVRKEAAILNQKLEEALAEAKRASKALATETDQRSEKDKKLIEDYKESSGFQLGLIWSGQVIYEYGYRIALARFKARHPGLEVEEDPFASCPEDSTVDMPDEVPFDDSAEAPKI</sequence>
<feature type="compositionally biased region" description="Low complexity" evidence="2">
    <location>
        <begin position="1"/>
        <end position="16"/>
    </location>
</feature>
<feature type="region of interest" description="Disordered" evidence="2">
    <location>
        <begin position="1"/>
        <end position="35"/>
    </location>
</feature>
<protein>
    <submittedName>
        <fullName evidence="3">Uncharacterized protein</fullName>
    </submittedName>
</protein>
<dbReference type="AlphaFoldDB" id="A0A4S8JFR6"/>
<dbReference type="Proteomes" id="UP000317650">
    <property type="component" value="Chromosome 7"/>
</dbReference>
<evidence type="ECO:0000313" key="3">
    <source>
        <dbReference type="EMBL" id="THU60044.1"/>
    </source>
</evidence>
<feature type="compositionally biased region" description="Basic and acidic residues" evidence="2">
    <location>
        <begin position="266"/>
        <end position="275"/>
    </location>
</feature>
<feature type="region of interest" description="Disordered" evidence="2">
    <location>
        <begin position="547"/>
        <end position="576"/>
    </location>
</feature>
<name>A0A4S8JFR6_MUSBA</name>
<keyword evidence="1" id="KW-0175">Coiled coil</keyword>
<feature type="compositionally biased region" description="Acidic residues" evidence="2">
    <location>
        <begin position="557"/>
        <end position="576"/>
    </location>
</feature>
<organism evidence="3 4">
    <name type="scientific">Musa balbisiana</name>
    <name type="common">Banana</name>
    <dbReference type="NCBI Taxonomy" id="52838"/>
    <lineage>
        <taxon>Eukaryota</taxon>
        <taxon>Viridiplantae</taxon>
        <taxon>Streptophyta</taxon>
        <taxon>Embryophyta</taxon>
        <taxon>Tracheophyta</taxon>
        <taxon>Spermatophyta</taxon>
        <taxon>Magnoliopsida</taxon>
        <taxon>Liliopsida</taxon>
        <taxon>Zingiberales</taxon>
        <taxon>Musaceae</taxon>
        <taxon>Musa</taxon>
    </lineage>
</organism>
<reference evidence="3 4" key="1">
    <citation type="journal article" date="2019" name="Nat. Plants">
        <title>Genome sequencing of Musa balbisiana reveals subgenome evolution and function divergence in polyploid bananas.</title>
        <authorList>
            <person name="Yao X."/>
        </authorList>
    </citation>
    <scope>NUCLEOTIDE SEQUENCE [LARGE SCALE GENOMIC DNA]</scope>
    <source>
        <strain evidence="4">cv. DH-PKW</strain>
        <tissue evidence="3">Leaves</tissue>
    </source>
</reference>
<gene>
    <name evidence="3" type="ORF">C4D60_Mb07t08470</name>
</gene>
<proteinExistence type="predicted"/>
<feature type="coiled-coil region" evidence="1">
    <location>
        <begin position="398"/>
        <end position="495"/>
    </location>
</feature>
<comment type="caution">
    <text evidence="3">The sequence shown here is derived from an EMBL/GenBank/DDBJ whole genome shotgun (WGS) entry which is preliminary data.</text>
</comment>
<feature type="region of interest" description="Disordered" evidence="2">
    <location>
        <begin position="230"/>
        <end position="275"/>
    </location>
</feature>
<dbReference type="EMBL" id="PYDT01000005">
    <property type="protein sequence ID" value="THU60044.1"/>
    <property type="molecule type" value="Genomic_DNA"/>
</dbReference>
<evidence type="ECO:0000313" key="4">
    <source>
        <dbReference type="Proteomes" id="UP000317650"/>
    </source>
</evidence>
<evidence type="ECO:0000256" key="1">
    <source>
        <dbReference type="SAM" id="Coils"/>
    </source>
</evidence>
<evidence type="ECO:0000256" key="2">
    <source>
        <dbReference type="SAM" id="MobiDB-lite"/>
    </source>
</evidence>
<keyword evidence="4" id="KW-1185">Reference proteome</keyword>
<accession>A0A4S8JFR6</accession>